<feature type="compositionally biased region" description="Basic and acidic residues" evidence="1">
    <location>
        <begin position="27"/>
        <end position="40"/>
    </location>
</feature>
<proteinExistence type="predicted"/>
<reference evidence="2" key="1">
    <citation type="submission" date="2020-10" db="EMBL/GenBank/DDBJ databases">
        <authorList>
            <person name="Castelo-Branco R."/>
            <person name="Eusebio N."/>
            <person name="Adriana R."/>
            <person name="Vieira A."/>
            <person name="Brugerolle De Fraissinette N."/>
            <person name="Rezende De Castro R."/>
            <person name="Schneider M.P."/>
            <person name="Vasconcelos V."/>
            <person name="Leao P.N."/>
        </authorList>
    </citation>
    <scope>NUCLEOTIDE SEQUENCE</scope>
    <source>
        <strain evidence="2">LEGE 07157</strain>
    </source>
</reference>
<name>A0A8J7DVJ6_9CYAN</name>
<dbReference type="Proteomes" id="UP000654482">
    <property type="component" value="Unassembled WGS sequence"/>
</dbReference>
<evidence type="ECO:0000313" key="2">
    <source>
        <dbReference type="EMBL" id="MBE9115829.1"/>
    </source>
</evidence>
<evidence type="ECO:0000313" key="3">
    <source>
        <dbReference type="Proteomes" id="UP000654482"/>
    </source>
</evidence>
<comment type="caution">
    <text evidence="2">The sequence shown here is derived from an EMBL/GenBank/DDBJ whole genome shotgun (WGS) entry which is preliminary data.</text>
</comment>
<organism evidence="2 3">
    <name type="scientific">Lusitaniella coriacea LEGE 07157</name>
    <dbReference type="NCBI Taxonomy" id="945747"/>
    <lineage>
        <taxon>Bacteria</taxon>
        <taxon>Bacillati</taxon>
        <taxon>Cyanobacteriota</taxon>
        <taxon>Cyanophyceae</taxon>
        <taxon>Spirulinales</taxon>
        <taxon>Lusitaniellaceae</taxon>
        <taxon>Lusitaniella</taxon>
    </lineage>
</organism>
<protein>
    <recommendedName>
        <fullName evidence="4">PatU</fullName>
    </recommendedName>
</protein>
<evidence type="ECO:0008006" key="4">
    <source>
        <dbReference type="Google" id="ProtNLM"/>
    </source>
</evidence>
<accession>A0A8J7DVJ6</accession>
<evidence type="ECO:0000256" key="1">
    <source>
        <dbReference type="SAM" id="MobiDB-lite"/>
    </source>
</evidence>
<keyword evidence="3" id="KW-1185">Reference proteome</keyword>
<sequence length="364" mass="41124">MEQNPDVLYDQLLNWLQQKSTNPLSFPEKEQEGEQNKEPESDTTTEFSEDSAREDDFFDLEDDPLDWEEDDLDIRYQFGGSAQKSQSLDMGEIPIVQKHFQTLLKRKFQAEIANNPPLFPWETKISDYQPEYSDELSSQSVPSRQLWMPQLTTLLSGRLPDDILCVLLDSCTEAVSSLRPQGAKIVRAVSTLFPDRAQSMNEMAQLVLRTAYRSPGATQERQALSSTLANDYNAATPQQQMALSLMVADEIINNLTLTLSPQQLSAERQWQTTVGLVALRAEYKPLGATREPREELAPLRVSVRLPKGGSLKVQTNQESVQAERTYPGYLGVELFDWQPGQSYPVEVCLATPERKPLTFSVVCQ</sequence>
<feature type="region of interest" description="Disordered" evidence="1">
    <location>
        <begin position="20"/>
        <end position="56"/>
    </location>
</feature>
<dbReference type="EMBL" id="JADEWZ010000009">
    <property type="protein sequence ID" value="MBE9115829.1"/>
    <property type="molecule type" value="Genomic_DNA"/>
</dbReference>
<dbReference type="RefSeq" id="WP_194028922.1">
    <property type="nucleotide sequence ID" value="NZ_JADEWZ010000009.1"/>
</dbReference>
<dbReference type="AlphaFoldDB" id="A0A8J7DVJ6"/>
<gene>
    <name evidence="2" type="ORF">IQ249_07985</name>
</gene>